<feature type="transmembrane region" description="Helical" evidence="6">
    <location>
        <begin position="134"/>
        <end position="160"/>
    </location>
</feature>
<dbReference type="InterPro" id="IPR000515">
    <property type="entry name" value="MetI-like"/>
</dbReference>
<dbReference type="PANTHER" id="PTHR30177:SF4">
    <property type="entry name" value="OSMOPROTECTANT IMPORT PERMEASE PROTEIN OSMW"/>
    <property type="match status" value="1"/>
</dbReference>
<evidence type="ECO:0000256" key="5">
    <source>
        <dbReference type="ARBA" id="ARBA00023136"/>
    </source>
</evidence>
<gene>
    <name evidence="8" type="ORF">SSCH_560019</name>
</gene>
<dbReference type="RefSeq" id="WP_198142422.1">
    <property type="nucleotide sequence ID" value="NZ_CDRZ01000254.1"/>
</dbReference>
<sequence length="172" mass="19024">MEYINFIQTYSSLMWEYTGNHFSLVFTAVLISLLLWIPVGVLISRYERISGTMLGIANTLFCIPSLALFSVFVTVSFLGLGRRSALLALVLYAMMPLVRNTYQGIKGVDKSVIEAARGMGMNYWKILKEIQLPLAAPVIFAGFRITVVLTTGIAAIAAYIGERNLGRFITEG</sequence>
<dbReference type="InterPro" id="IPR035906">
    <property type="entry name" value="MetI-like_sf"/>
</dbReference>
<organism evidence="8 9">
    <name type="scientific">Syntrophaceticus schinkii</name>
    <dbReference type="NCBI Taxonomy" id="499207"/>
    <lineage>
        <taxon>Bacteria</taxon>
        <taxon>Bacillati</taxon>
        <taxon>Bacillota</taxon>
        <taxon>Clostridia</taxon>
        <taxon>Thermoanaerobacterales</taxon>
        <taxon>Thermoanaerobacterales Family III. Incertae Sedis</taxon>
        <taxon>Syntrophaceticus</taxon>
    </lineage>
</organism>
<dbReference type="GO" id="GO:0031460">
    <property type="term" value="P:glycine betaine transport"/>
    <property type="evidence" value="ECO:0007669"/>
    <property type="project" value="TreeGrafter"/>
</dbReference>
<evidence type="ECO:0000259" key="7">
    <source>
        <dbReference type="PROSITE" id="PS50928"/>
    </source>
</evidence>
<feature type="transmembrane region" description="Helical" evidence="6">
    <location>
        <begin position="84"/>
        <end position="102"/>
    </location>
</feature>
<dbReference type="Gene3D" id="1.10.3720.10">
    <property type="entry name" value="MetI-like"/>
    <property type="match status" value="1"/>
</dbReference>
<dbReference type="GO" id="GO:0005886">
    <property type="term" value="C:plasma membrane"/>
    <property type="evidence" value="ECO:0007669"/>
    <property type="project" value="UniProtKB-SubCell"/>
</dbReference>
<dbReference type="InterPro" id="IPR051204">
    <property type="entry name" value="ABC_transp_perm/SBD"/>
</dbReference>
<dbReference type="PANTHER" id="PTHR30177">
    <property type="entry name" value="GLYCINE BETAINE/L-PROLINE TRANSPORT SYSTEM PERMEASE PROTEIN PROW"/>
    <property type="match status" value="1"/>
</dbReference>
<accession>A0A0B7MHZ9</accession>
<evidence type="ECO:0000256" key="2">
    <source>
        <dbReference type="ARBA" id="ARBA00022448"/>
    </source>
</evidence>
<dbReference type="SUPFAM" id="SSF161098">
    <property type="entry name" value="MetI-like"/>
    <property type="match status" value="1"/>
</dbReference>
<dbReference type="Pfam" id="PF00528">
    <property type="entry name" value="BPD_transp_1"/>
    <property type="match status" value="1"/>
</dbReference>
<comment type="subcellular location">
    <subcellularLocation>
        <location evidence="6">Cell membrane</location>
        <topology evidence="6">Multi-pass membrane protein</topology>
    </subcellularLocation>
    <subcellularLocation>
        <location evidence="1">Membrane</location>
        <topology evidence="1">Multi-pass membrane protein</topology>
    </subcellularLocation>
</comment>
<keyword evidence="2 6" id="KW-0813">Transport</keyword>
<dbReference type="CDD" id="cd06261">
    <property type="entry name" value="TM_PBP2"/>
    <property type="match status" value="1"/>
</dbReference>
<feature type="domain" description="ABC transmembrane type-1" evidence="7">
    <location>
        <begin position="18"/>
        <end position="172"/>
    </location>
</feature>
<proteinExistence type="inferred from homology"/>
<evidence type="ECO:0000256" key="6">
    <source>
        <dbReference type="RuleBase" id="RU363032"/>
    </source>
</evidence>
<keyword evidence="3 6" id="KW-0812">Transmembrane</keyword>
<dbReference type="PROSITE" id="PS50928">
    <property type="entry name" value="ABC_TM1"/>
    <property type="match status" value="1"/>
</dbReference>
<feature type="transmembrane region" description="Helical" evidence="6">
    <location>
        <begin position="22"/>
        <end position="43"/>
    </location>
</feature>
<keyword evidence="5 6" id="KW-0472">Membrane</keyword>
<dbReference type="EMBL" id="CDRZ01000254">
    <property type="protein sequence ID" value="CEO89685.1"/>
    <property type="molecule type" value="Genomic_DNA"/>
</dbReference>
<keyword evidence="4 6" id="KW-1133">Transmembrane helix</keyword>
<comment type="similarity">
    <text evidence="6">Belongs to the binding-protein-dependent transport system permease family.</text>
</comment>
<evidence type="ECO:0000256" key="3">
    <source>
        <dbReference type="ARBA" id="ARBA00022692"/>
    </source>
</evidence>
<feature type="transmembrane region" description="Helical" evidence="6">
    <location>
        <begin position="55"/>
        <end position="78"/>
    </location>
</feature>
<evidence type="ECO:0000256" key="4">
    <source>
        <dbReference type="ARBA" id="ARBA00022989"/>
    </source>
</evidence>
<dbReference type="GO" id="GO:0055085">
    <property type="term" value="P:transmembrane transport"/>
    <property type="evidence" value="ECO:0007669"/>
    <property type="project" value="InterPro"/>
</dbReference>
<dbReference type="AlphaFoldDB" id="A0A0B7MHZ9"/>
<evidence type="ECO:0000256" key="1">
    <source>
        <dbReference type="ARBA" id="ARBA00004141"/>
    </source>
</evidence>
<keyword evidence="9" id="KW-1185">Reference proteome</keyword>
<protein>
    <submittedName>
        <fullName evidence="8">Binding--dependent transport system inner membrane component family protein</fullName>
    </submittedName>
</protein>
<name>A0A0B7MHZ9_9FIRM</name>
<reference evidence="9" key="1">
    <citation type="submission" date="2015-01" db="EMBL/GenBank/DDBJ databases">
        <authorList>
            <person name="Manzoor Shahid"/>
            <person name="Zubair Saima"/>
        </authorList>
    </citation>
    <scope>NUCLEOTIDE SEQUENCE [LARGE SCALE GENOMIC DNA]</scope>
    <source>
        <strain evidence="9">Sp3</strain>
    </source>
</reference>
<evidence type="ECO:0000313" key="8">
    <source>
        <dbReference type="EMBL" id="CEO89685.1"/>
    </source>
</evidence>
<dbReference type="Proteomes" id="UP000046155">
    <property type="component" value="Unassembled WGS sequence"/>
</dbReference>
<evidence type="ECO:0000313" key="9">
    <source>
        <dbReference type="Proteomes" id="UP000046155"/>
    </source>
</evidence>